<dbReference type="EMBL" id="FOCG01000002">
    <property type="protein sequence ID" value="SEN00568.1"/>
    <property type="molecule type" value="Genomic_DNA"/>
</dbReference>
<dbReference type="RefSeq" id="WP_092755527.1">
    <property type="nucleotide sequence ID" value="NZ_FOCG01000002.1"/>
</dbReference>
<feature type="transmembrane region" description="Helical" evidence="1">
    <location>
        <begin position="56"/>
        <end position="77"/>
    </location>
</feature>
<organism evidence="2 3">
    <name type="scientific">Hydrogenoanaerobacterium saccharovorans</name>
    <dbReference type="NCBI Taxonomy" id="474960"/>
    <lineage>
        <taxon>Bacteria</taxon>
        <taxon>Bacillati</taxon>
        <taxon>Bacillota</taxon>
        <taxon>Clostridia</taxon>
        <taxon>Eubacteriales</taxon>
        <taxon>Oscillospiraceae</taxon>
        <taxon>Hydrogenoanaerobacterium</taxon>
    </lineage>
</organism>
<feature type="transmembrane region" description="Helical" evidence="1">
    <location>
        <begin position="16"/>
        <end position="36"/>
    </location>
</feature>
<keyword evidence="1" id="KW-0472">Membrane</keyword>
<keyword evidence="3" id="KW-1185">Reference proteome</keyword>
<evidence type="ECO:0000313" key="2">
    <source>
        <dbReference type="EMBL" id="SEN00568.1"/>
    </source>
</evidence>
<reference evidence="2 3" key="1">
    <citation type="submission" date="2016-10" db="EMBL/GenBank/DDBJ databases">
        <authorList>
            <person name="de Groot N.N."/>
        </authorList>
    </citation>
    <scope>NUCLEOTIDE SEQUENCE [LARGE SCALE GENOMIC DNA]</scope>
    <source>
        <strain evidence="2 3">CGMCC 1.5070</strain>
    </source>
</reference>
<sequence>MEFYKSNKALNKSKKITVIAFILSIILMFAPIMYTVYQNILKSDMLSKLTTLENLYYLSGIAVVPISIMGVIVASLIPKRVAVSQNNATLLSIRLQNYVEIFEYIESLDFEIEYEDVANNNPEKYKILNYKIDKYKYIFSYDIFCLVFDYISCYSHYTSSRRLAISYLKSGDFTNDHYCEYVKRICNYYNLLYTSCDSRNTGLINGIDDLIQNIRLSIPNQDEFKYLVSVKEQILKRNEIYFALMDEFDRLFKQ</sequence>
<gene>
    <name evidence="2" type="ORF">SAMN05216180_2432</name>
</gene>
<keyword evidence="1" id="KW-1133">Transmembrane helix</keyword>
<name>A0A1H8D1U7_9FIRM</name>
<evidence type="ECO:0000313" key="3">
    <source>
        <dbReference type="Proteomes" id="UP000199158"/>
    </source>
</evidence>
<evidence type="ECO:0000256" key="1">
    <source>
        <dbReference type="SAM" id="Phobius"/>
    </source>
</evidence>
<dbReference type="Proteomes" id="UP000199158">
    <property type="component" value="Unassembled WGS sequence"/>
</dbReference>
<protein>
    <submittedName>
        <fullName evidence="2">Uncharacterized protein</fullName>
    </submittedName>
</protein>
<dbReference type="AlphaFoldDB" id="A0A1H8D1U7"/>
<accession>A0A1H8D1U7</accession>
<keyword evidence="1" id="KW-0812">Transmembrane</keyword>
<proteinExistence type="predicted"/>